<dbReference type="OrthoDB" id="4079109at2759"/>
<keyword evidence="2" id="KW-1185">Reference proteome</keyword>
<dbReference type="InParanoid" id="G3AUF1"/>
<name>G3AUF1_SPAPN</name>
<dbReference type="OMA" id="WELLEYD"/>
<dbReference type="EMBL" id="GL996505">
    <property type="protein sequence ID" value="EGW30527.1"/>
    <property type="molecule type" value="Genomic_DNA"/>
</dbReference>
<dbReference type="AlphaFoldDB" id="G3AUF1"/>
<dbReference type="HOGENOM" id="CLU_1180074_0_0_1"/>
<dbReference type="eggNOG" id="ENOG502RQCE">
    <property type="taxonomic scope" value="Eukaryota"/>
</dbReference>
<dbReference type="RefSeq" id="XP_007377498.1">
    <property type="nucleotide sequence ID" value="XM_007377436.1"/>
</dbReference>
<dbReference type="Proteomes" id="UP000000709">
    <property type="component" value="Unassembled WGS sequence"/>
</dbReference>
<dbReference type="Pfam" id="PF21736">
    <property type="entry name" value="REC102"/>
    <property type="match status" value="1"/>
</dbReference>
<dbReference type="KEGG" id="spaa:SPAPADRAFT_157677"/>
<organism evidence="2">
    <name type="scientific">Spathaspora passalidarum (strain NRRL Y-27907 / 11-Y1)</name>
    <dbReference type="NCBI Taxonomy" id="619300"/>
    <lineage>
        <taxon>Eukaryota</taxon>
        <taxon>Fungi</taxon>
        <taxon>Dikarya</taxon>
        <taxon>Ascomycota</taxon>
        <taxon>Saccharomycotina</taxon>
        <taxon>Pichiomycetes</taxon>
        <taxon>Debaryomycetaceae</taxon>
        <taxon>Spathaspora</taxon>
    </lineage>
</organism>
<gene>
    <name evidence="1" type="ORF">SPAPADRAFT_157677</name>
</gene>
<accession>G3AUF1</accession>
<reference evidence="1 2" key="1">
    <citation type="journal article" date="2011" name="Proc. Natl. Acad. Sci. U.S.A.">
        <title>Comparative genomics of xylose-fermenting fungi for enhanced biofuel production.</title>
        <authorList>
            <person name="Wohlbach D.J."/>
            <person name="Kuo A."/>
            <person name="Sato T.K."/>
            <person name="Potts K.M."/>
            <person name="Salamov A.A."/>
            <person name="LaButti K.M."/>
            <person name="Sun H."/>
            <person name="Clum A."/>
            <person name="Pangilinan J.L."/>
            <person name="Lindquist E.A."/>
            <person name="Lucas S."/>
            <person name="Lapidus A."/>
            <person name="Jin M."/>
            <person name="Gunawan C."/>
            <person name="Balan V."/>
            <person name="Dale B.E."/>
            <person name="Jeffries T.W."/>
            <person name="Zinkel R."/>
            <person name="Barry K.W."/>
            <person name="Grigoriev I.V."/>
            <person name="Gasch A.P."/>
        </authorList>
    </citation>
    <scope>NUCLEOTIDE SEQUENCE [LARGE SCALE GENOMIC DNA]</scope>
    <source>
        <strain evidence="2">NRRL Y-27907 / 11-Y1</strain>
    </source>
</reference>
<protein>
    <submittedName>
        <fullName evidence="1">Uncharacterized protein</fullName>
    </submittedName>
</protein>
<dbReference type="GeneID" id="18871094"/>
<proteinExistence type="predicted"/>
<evidence type="ECO:0000313" key="1">
    <source>
        <dbReference type="EMBL" id="EGW30527.1"/>
    </source>
</evidence>
<evidence type="ECO:0000313" key="2">
    <source>
        <dbReference type="Proteomes" id="UP000000709"/>
    </source>
</evidence>
<dbReference type="InterPro" id="IPR048920">
    <property type="entry name" value="REC102"/>
</dbReference>
<sequence>MSLTIRKNKDYFKLEYEVDVDGDASVVVPSLTLVIHFNIVINGHILQVSTYNGNFLREFANFTINSTYFTSLGYETTTNVSTENKTSFKLDLKCQIFNTGQYQSLSKLKEVSITLHWLTQENICNIQDLTESFNYLLNSWILEVEDKYPFVFSVVGREYVKINMHWYLKTRSEVLGDSEPDIEKVLQILKSHIKEKYQTIVLLRHTRKLARFGHIPERSGNIVGSYALTILDY</sequence>